<reference evidence="2 3" key="1">
    <citation type="journal article" date="2009" name="PLoS Genet.">
        <title>The genome of Nectria haematococca: contribution of supernumerary chromosomes to gene expansion.</title>
        <authorList>
            <person name="Coleman J.J."/>
            <person name="Rounsley S.D."/>
            <person name="Rodriguez-Carres M."/>
            <person name="Kuo A."/>
            <person name="Wasmann C.C."/>
            <person name="Grimwood J."/>
            <person name="Schmutz J."/>
            <person name="Taga M."/>
            <person name="White G.J."/>
            <person name="Zhou S."/>
            <person name="Schwartz D.C."/>
            <person name="Freitag M."/>
            <person name="Ma L.J."/>
            <person name="Danchin E.G."/>
            <person name="Henrissat B."/>
            <person name="Coutinho P.M."/>
            <person name="Nelson D.R."/>
            <person name="Straney D."/>
            <person name="Napoli C.A."/>
            <person name="Barker B.M."/>
            <person name="Gribskov M."/>
            <person name="Rep M."/>
            <person name="Kroken S."/>
            <person name="Molnar I."/>
            <person name="Rensing C."/>
            <person name="Kennell J.C."/>
            <person name="Zamora J."/>
            <person name="Farman M.L."/>
            <person name="Selker E.U."/>
            <person name="Salamov A."/>
            <person name="Shapiro H."/>
            <person name="Pangilinan J."/>
            <person name="Lindquist E."/>
            <person name="Lamers C."/>
            <person name="Grigoriev I.V."/>
            <person name="Geiser D.M."/>
            <person name="Covert S.F."/>
            <person name="Temporini E."/>
            <person name="Vanetten H.D."/>
        </authorList>
    </citation>
    <scope>NUCLEOTIDE SEQUENCE [LARGE SCALE GENOMIC DNA]</scope>
    <source>
        <strain evidence="3">ATCC MYA-4622 / CBS 123669 / FGSC 9596 / NRRL 45880 / 77-13-4</strain>
    </source>
</reference>
<dbReference type="HOGENOM" id="CLU_897387_0_0_1"/>
<sequence length="310" mass="33798">MASPGMNIPPSKYPLTKEEERVYIVMWCTLRWDLIYNEDKKAITALTSKYPDIAIATHFSAGSVSGNSSVALSQISHLPDTPSGLSPNRMWEAYHKTEEMWKNASTPWSSPSVNAFNTDSLLVQAQQQQPNAGPSVPPKSLPLTPSFPPQPYPLPPAASPFTAQSSLSPAGPSVGPPAGPPPGPLPGTSMPFPTPVQPRPTPPVVPQQQQQQFTPSSAFLRDLAQRRSSAMSRQKTAAESFRDSMHKAVDAETEMAKCIAEIHELDRLEKEAKGGLVEESPKERAKTTASKRRERKKKATEKHGAHDEGY</sequence>
<dbReference type="RefSeq" id="XP_003039629.1">
    <property type="nucleotide sequence ID" value="XM_003039583.1"/>
</dbReference>
<dbReference type="VEuPathDB" id="FungiDB:NECHADRAFT_89048"/>
<evidence type="ECO:0000313" key="2">
    <source>
        <dbReference type="EMBL" id="EEU33916.1"/>
    </source>
</evidence>
<feature type="compositionally biased region" description="Pro residues" evidence="1">
    <location>
        <begin position="192"/>
        <end position="205"/>
    </location>
</feature>
<dbReference type="InParanoid" id="C7ZQ02"/>
<name>C7ZQ02_FUSV7</name>
<feature type="region of interest" description="Disordered" evidence="1">
    <location>
        <begin position="271"/>
        <end position="310"/>
    </location>
</feature>
<protein>
    <submittedName>
        <fullName evidence="2">Uncharacterized protein</fullName>
    </submittedName>
</protein>
<dbReference type="EMBL" id="GG698976">
    <property type="protein sequence ID" value="EEU33916.1"/>
    <property type="molecule type" value="Genomic_DNA"/>
</dbReference>
<keyword evidence="3" id="KW-1185">Reference proteome</keyword>
<feature type="compositionally biased region" description="Basic residues" evidence="1">
    <location>
        <begin position="289"/>
        <end position="300"/>
    </location>
</feature>
<feature type="compositionally biased region" description="Polar residues" evidence="1">
    <location>
        <begin position="226"/>
        <end position="237"/>
    </location>
</feature>
<dbReference type="Proteomes" id="UP000005206">
    <property type="component" value="Unassembled WGS sequence"/>
</dbReference>
<dbReference type="OrthoDB" id="5105223at2759"/>
<gene>
    <name evidence="2" type="ORF">NECHADRAFT_89048</name>
</gene>
<dbReference type="OMA" id="HEAFYEY"/>
<feature type="compositionally biased region" description="Pro residues" evidence="1">
    <location>
        <begin position="135"/>
        <end position="158"/>
    </location>
</feature>
<feature type="compositionally biased region" description="Low complexity" evidence="1">
    <location>
        <begin position="159"/>
        <end position="173"/>
    </location>
</feature>
<feature type="region of interest" description="Disordered" evidence="1">
    <location>
        <begin position="125"/>
        <end position="243"/>
    </location>
</feature>
<feature type="compositionally biased region" description="Pro residues" evidence="1">
    <location>
        <begin position="174"/>
        <end position="185"/>
    </location>
</feature>
<feature type="compositionally biased region" description="Low complexity" evidence="1">
    <location>
        <begin position="206"/>
        <end position="215"/>
    </location>
</feature>
<evidence type="ECO:0000256" key="1">
    <source>
        <dbReference type="SAM" id="MobiDB-lite"/>
    </source>
</evidence>
<organism evidence="2 3">
    <name type="scientific">Fusarium vanettenii (strain ATCC MYA-4622 / CBS 123669 / FGSC 9596 / NRRL 45880 / 77-13-4)</name>
    <name type="common">Fusarium solani subsp. pisi</name>
    <dbReference type="NCBI Taxonomy" id="660122"/>
    <lineage>
        <taxon>Eukaryota</taxon>
        <taxon>Fungi</taxon>
        <taxon>Dikarya</taxon>
        <taxon>Ascomycota</taxon>
        <taxon>Pezizomycotina</taxon>
        <taxon>Sordariomycetes</taxon>
        <taxon>Hypocreomycetidae</taxon>
        <taxon>Hypocreales</taxon>
        <taxon>Nectriaceae</taxon>
        <taxon>Fusarium</taxon>
        <taxon>Fusarium solani species complex</taxon>
        <taxon>Fusarium vanettenii</taxon>
    </lineage>
</organism>
<proteinExistence type="predicted"/>
<feature type="compositionally biased region" description="Basic and acidic residues" evidence="1">
    <location>
        <begin position="301"/>
        <end position="310"/>
    </location>
</feature>
<dbReference type="GeneID" id="9667147"/>
<accession>C7ZQ02</accession>
<dbReference type="KEGG" id="nhe:NECHADRAFT_89048"/>
<evidence type="ECO:0000313" key="3">
    <source>
        <dbReference type="Proteomes" id="UP000005206"/>
    </source>
</evidence>
<dbReference type="AlphaFoldDB" id="C7ZQ02"/>